<protein>
    <submittedName>
        <fullName evidence="13">Transcriptional regulator of nonfermentable carbon utilization</fullName>
    </submittedName>
</protein>
<dbReference type="SUPFAM" id="SSF57701">
    <property type="entry name" value="Zn2/Cys6 DNA-binding domain"/>
    <property type="match status" value="1"/>
</dbReference>
<dbReference type="Pfam" id="PF24990">
    <property type="entry name" value="PAS_13"/>
    <property type="match status" value="2"/>
</dbReference>
<dbReference type="GO" id="GO:0008270">
    <property type="term" value="F:zinc ion binding"/>
    <property type="evidence" value="ECO:0007669"/>
    <property type="project" value="InterPro"/>
</dbReference>
<dbReference type="Proteomes" id="UP001150569">
    <property type="component" value="Unassembled WGS sequence"/>
</dbReference>
<dbReference type="InterPro" id="IPR056751">
    <property type="entry name" value="PAS_13"/>
</dbReference>
<feature type="compositionally biased region" description="Pro residues" evidence="11">
    <location>
        <begin position="242"/>
        <end position="263"/>
    </location>
</feature>
<keyword evidence="9" id="KW-0804">Transcription</keyword>
<dbReference type="EMBL" id="JANBPT010000187">
    <property type="protein sequence ID" value="KAJ1926133.1"/>
    <property type="molecule type" value="Genomic_DNA"/>
</dbReference>
<feature type="region of interest" description="Disordered" evidence="11">
    <location>
        <begin position="84"/>
        <end position="128"/>
    </location>
</feature>
<evidence type="ECO:0000313" key="14">
    <source>
        <dbReference type="Proteomes" id="UP001150569"/>
    </source>
</evidence>
<feature type="domain" description="Zn(2)-C6 fungal-type" evidence="12">
    <location>
        <begin position="44"/>
        <end position="75"/>
    </location>
</feature>
<dbReference type="InterPro" id="IPR000014">
    <property type="entry name" value="PAS"/>
</dbReference>
<dbReference type="InterPro" id="IPR036864">
    <property type="entry name" value="Zn2-C6_fun-type_DNA-bd_sf"/>
</dbReference>
<sequence length="478" mass="52074">MVPPADSNHHSLPSYPYARPDPPDLGDEESAAHRRARRRKAARACLDCQRAHLTCDDSRPCRRCVKRGLADSCRDGVRKTAKYLLDDPDDGEDDLASSTPPSQGRSEPPASSPPPEGSPLTSFAGAPDPTFAPGLTAYSAPLASPGDNPALLNLANYGFGSESANLEYNMLSRILNNSLLNSRQPQAASAGLPGLGMADVPWQSINGADGLPAPFPAHLLDGTGSLGYPHLSAAPGYTAPCEPGPPPLPPSLPPPAVTQPPPSSRSHGGVLTGNGTFRSSRDVYLLVKEPFRYVDGFHFLMHLIRDRMSKEEAARIMRAMALFRPTFIAMNMNLATEDLVFMEKCFQRTLLEFEKLVSYSGTPTVVWRRTGEIALVGKEFAMLTGWTKEQLLGAAPDQPSARPCHRYIFELMDNASVVDYWERFAQHAYGDSEHAVMTTCQLRRPTGQTVPCTFCFTIRRDIFDIPLAIVGNFLPILS</sequence>
<evidence type="ECO:0000259" key="12">
    <source>
        <dbReference type="PROSITE" id="PS50048"/>
    </source>
</evidence>
<dbReference type="SMART" id="SM00066">
    <property type="entry name" value="GAL4"/>
    <property type="match status" value="1"/>
</dbReference>
<comment type="similarity">
    <text evidence="2">Belongs to the ERT1/acuK family.</text>
</comment>
<dbReference type="AlphaFoldDB" id="A0A9W8DU89"/>
<dbReference type="GO" id="GO:0000977">
    <property type="term" value="F:RNA polymerase II transcription regulatory region sequence-specific DNA binding"/>
    <property type="evidence" value="ECO:0007669"/>
    <property type="project" value="TreeGrafter"/>
</dbReference>
<evidence type="ECO:0000256" key="8">
    <source>
        <dbReference type="ARBA" id="ARBA00023159"/>
    </source>
</evidence>
<dbReference type="GO" id="GO:0005634">
    <property type="term" value="C:nucleus"/>
    <property type="evidence" value="ECO:0007669"/>
    <property type="project" value="UniProtKB-SubCell"/>
</dbReference>
<dbReference type="PANTHER" id="PTHR47659:SF1">
    <property type="entry name" value="TRANSCRIPTION ACTIVATOR OF GLUCONEOGENESIS ERT1"/>
    <property type="match status" value="1"/>
</dbReference>
<evidence type="ECO:0000256" key="11">
    <source>
        <dbReference type="SAM" id="MobiDB-lite"/>
    </source>
</evidence>
<dbReference type="Gene3D" id="4.10.240.10">
    <property type="entry name" value="Zn(2)-C6 fungal-type DNA-binding domain"/>
    <property type="match status" value="1"/>
</dbReference>
<proteinExistence type="inferred from homology"/>
<keyword evidence="14" id="KW-1185">Reference proteome</keyword>
<accession>A0A9W8DU89</accession>
<evidence type="ECO:0000313" key="13">
    <source>
        <dbReference type="EMBL" id="KAJ1926133.1"/>
    </source>
</evidence>
<feature type="region of interest" description="Disordered" evidence="11">
    <location>
        <begin position="237"/>
        <end position="274"/>
    </location>
</feature>
<evidence type="ECO:0000256" key="10">
    <source>
        <dbReference type="ARBA" id="ARBA00023242"/>
    </source>
</evidence>
<keyword evidence="7" id="KW-0238">DNA-binding</keyword>
<dbReference type="InterPro" id="IPR001138">
    <property type="entry name" value="Zn2Cys6_DnaBD"/>
</dbReference>
<dbReference type="GO" id="GO:0006094">
    <property type="term" value="P:gluconeogenesis"/>
    <property type="evidence" value="ECO:0007669"/>
    <property type="project" value="UniProtKB-KW"/>
</dbReference>
<gene>
    <name evidence="13" type="primary">ERT1_1</name>
    <name evidence="13" type="ORF">IWQ60_004068</name>
</gene>
<dbReference type="GO" id="GO:0009267">
    <property type="term" value="P:cellular response to starvation"/>
    <property type="evidence" value="ECO:0007669"/>
    <property type="project" value="TreeGrafter"/>
</dbReference>
<evidence type="ECO:0000256" key="7">
    <source>
        <dbReference type="ARBA" id="ARBA00023125"/>
    </source>
</evidence>
<evidence type="ECO:0000256" key="4">
    <source>
        <dbReference type="ARBA" id="ARBA00022723"/>
    </source>
</evidence>
<keyword evidence="10" id="KW-0539">Nucleus</keyword>
<keyword evidence="4" id="KW-0479">Metal-binding</keyword>
<evidence type="ECO:0000256" key="1">
    <source>
        <dbReference type="ARBA" id="ARBA00004123"/>
    </source>
</evidence>
<evidence type="ECO:0000256" key="3">
    <source>
        <dbReference type="ARBA" id="ARBA00022432"/>
    </source>
</evidence>
<evidence type="ECO:0000256" key="5">
    <source>
        <dbReference type="ARBA" id="ARBA00022833"/>
    </source>
</evidence>
<evidence type="ECO:0000256" key="9">
    <source>
        <dbReference type="ARBA" id="ARBA00023163"/>
    </source>
</evidence>
<keyword evidence="3" id="KW-0312">Gluconeogenesis</keyword>
<name>A0A9W8DU89_9FUNG</name>
<dbReference type="GO" id="GO:0000981">
    <property type="term" value="F:DNA-binding transcription factor activity, RNA polymerase II-specific"/>
    <property type="evidence" value="ECO:0007669"/>
    <property type="project" value="InterPro"/>
</dbReference>
<comment type="subcellular location">
    <subcellularLocation>
        <location evidence="1">Nucleus</location>
    </subcellularLocation>
</comment>
<keyword evidence="6" id="KW-0805">Transcription regulation</keyword>
<feature type="region of interest" description="Disordered" evidence="11">
    <location>
        <begin position="1"/>
        <end position="39"/>
    </location>
</feature>
<dbReference type="PROSITE" id="PS50048">
    <property type="entry name" value="ZN2_CY6_FUNGAL_2"/>
    <property type="match status" value="1"/>
</dbReference>
<organism evidence="13 14">
    <name type="scientific">Tieghemiomyces parasiticus</name>
    <dbReference type="NCBI Taxonomy" id="78921"/>
    <lineage>
        <taxon>Eukaryota</taxon>
        <taxon>Fungi</taxon>
        <taxon>Fungi incertae sedis</taxon>
        <taxon>Zoopagomycota</taxon>
        <taxon>Kickxellomycotina</taxon>
        <taxon>Dimargaritomycetes</taxon>
        <taxon>Dimargaritales</taxon>
        <taxon>Dimargaritaceae</taxon>
        <taxon>Tieghemiomyces</taxon>
    </lineage>
</organism>
<dbReference type="CDD" id="cd00067">
    <property type="entry name" value="GAL4"/>
    <property type="match status" value="1"/>
</dbReference>
<reference evidence="13" key="1">
    <citation type="submission" date="2022-07" db="EMBL/GenBank/DDBJ databases">
        <title>Phylogenomic reconstructions and comparative analyses of Kickxellomycotina fungi.</title>
        <authorList>
            <person name="Reynolds N.K."/>
            <person name="Stajich J.E."/>
            <person name="Barry K."/>
            <person name="Grigoriev I.V."/>
            <person name="Crous P."/>
            <person name="Smith M.E."/>
        </authorList>
    </citation>
    <scope>NUCLEOTIDE SEQUENCE</scope>
    <source>
        <strain evidence="13">RSA 861</strain>
    </source>
</reference>
<keyword evidence="8" id="KW-0010">Activator</keyword>
<dbReference type="PANTHER" id="PTHR47659">
    <property type="entry name" value="ZN(II)2CYS6 TRANSCRIPTION FACTOR (EUROFUNG)-RELATED"/>
    <property type="match status" value="1"/>
</dbReference>
<dbReference type="OrthoDB" id="2538135at2759"/>
<feature type="compositionally biased region" description="Polar residues" evidence="11">
    <location>
        <begin position="96"/>
        <end position="105"/>
    </location>
</feature>
<keyword evidence="5" id="KW-0862">Zinc</keyword>
<comment type="caution">
    <text evidence="13">The sequence shown here is derived from an EMBL/GenBank/DDBJ whole genome shotgun (WGS) entry which is preliminary data.</text>
</comment>
<dbReference type="CDD" id="cd00130">
    <property type="entry name" value="PAS"/>
    <property type="match status" value="1"/>
</dbReference>
<dbReference type="InterPro" id="IPR050335">
    <property type="entry name" value="ERT1_acuK_gluconeogen_tf"/>
</dbReference>
<evidence type="ECO:0000256" key="2">
    <source>
        <dbReference type="ARBA" id="ARBA00010855"/>
    </source>
</evidence>
<evidence type="ECO:0000256" key="6">
    <source>
        <dbReference type="ARBA" id="ARBA00023015"/>
    </source>
</evidence>
<feature type="compositionally biased region" description="Acidic residues" evidence="11">
    <location>
        <begin position="86"/>
        <end position="95"/>
    </location>
</feature>